<proteinExistence type="predicted"/>
<protein>
    <submittedName>
        <fullName evidence="1">Uncharacterized protein</fullName>
    </submittedName>
</protein>
<evidence type="ECO:0000313" key="2">
    <source>
        <dbReference type="Proteomes" id="UP000765509"/>
    </source>
</evidence>
<dbReference type="AlphaFoldDB" id="A0A9Q3D2M6"/>
<organism evidence="1 2">
    <name type="scientific">Austropuccinia psidii MF-1</name>
    <dbReference type="NCBI Taxonomy" id="1389203"/>
    <lineage>
        <taxon>Eukaryota</taxon>
        <taxon>Fungi</taxon>
        <taxon>Dikarya</taxon>
        <taxon>Basidiomycota</taxon>
        <taxon>Pucciniomycotina</taxon>
        <taxon>Pucciniomycetes</taxon>
        <taxon>Pucciniales</taxon>
        <taxon>Sphaerophragmiaceae</taxon>
        <taxon>Austropuccinia</taxon>
    </lineage>
</organism>
<comment type="caution">
    <text evidence="1">The sequence shown here is derived from an EMBL/GenBank/DDBJ whole genome shotgun (WGS) entry which is preliminary data.</text>
</comment>
<name>A0A9Q3D2M6_9BASI</name>
<sequence>MKMAIIQFWSLKLGPNQSPKTSPSPLGKFRVLWSWTLSMDPGHIGEVVVHVHFNGPMDPLEPQNMGPVWPWGTLITPMDCGVRTVGHTKDQKGPKKPLVMY</sequence>
<evidence type="ECO:0000313" key="1">
    <source>
        <dbReference type="EMBL" id="MBW0494407.1"/>
    </source>
</evidence>
<accession>A0A9Q3D2M6</accession>
<keyword evidence="2" id="KW-1185">Reference proteome</keyword>
<reference evidence="1" key="1">
    <citation type="submission" date="2021-03" db="EMBL/GenBank/DDBJ databases">
        <title>Draft genome sequence of rust myrtle Austropuccinia psidii MF-1, a brazilian biotype.</title>
        <authorList>
            <person name="Quecine M.C."/>
            <person name="Pachon D.M.R."/>
            <person name="Bonatelli M.L."/>
            <person name="Correr F.H."/>
            <person name="Franceschini L.M."/>
            <person name="Leite T.F."/>
            <person name="Margarido G.R.A."/>
            <person name="Almeida C.A."/>
            <person name="Ferrarezi J.A."/>
            <person name="Labate C.A."/>
        </authorList>
    </citation>
    <scope>NUCLEOTIDE SEQUENCE</scope>
    <source>
        <strain evidence="1">MF-1</strain>
    </source>
</reference>
<dbReference type="EMBL" id="AVOT02012559">
    <property type="protein sequence ID" value="MBW0494407.1"/>
    <property type="molecule type" value="Genomic_DNA"/>
</dbReference>
<gene>
    <name evidence="1" type="ORF">O181_034122</name>
</gene>
<dbReference type="Proteomes" id="UP000765509">
    <property type="component" value="Unassembled WGS sequence"/>
</dbReference>